<protein>
    <recommendedName>
        <fullName evidence="4">Secreted protein</fullName>
    </recommendedName>
</protein>
<comment type="caution">
    <text evidence="2">The sequence shown here is derived from an EMBL/GenBank/DDBJ whole genome shotgun (WGS) entry which is preliminary data.</text>
</comment>
<evidence type="ECO:0000256" key="1">
    <source>
        <dbReference type="SAM" id="SignalP"/>
    </source>
</evidence>
<evidence type="ECO:0000313" key="3">
    <source>
        <dbReference type="Proteomes" id="UP000709959"/>
    </source>
</evidence>
<reference evidence="2 3" key="1">
    <citation type="submission" date="2020-10" db="EMBL/GenBank/DDBJ databases">
        <title>Connecting structure to function with the recovery of over 1000 high-quality activated sludge metagenome-assembled genomes encoding full-length rRNA genes using long-read sequencing.</title>
        <authorList>
            <person name="Singleton C.M."/>
            <person name="Petriglieri F."/>
            <person name="Kristensen J.M."/>
            <person name="Kirkegaard R.H."/>
            <person name="Michaelsen T.Y."/>
            <person name="Andersen M.H."/>
            <person name="Karst S.M."/>
            <person name="Dueholm M.S."/>
            <person name="Nielsen P.H."/>
            <person name="Albertsen M."/>
        </authorList>
    </citation>
    <scope>NUCLEOTIDE SEQUENCE [LARGE SCALE GENOMIC DNA]</scope>
    <source>
        <strain evidence="2">OdNE_18-Q3-R46-58_MAXAC.008</strain>
    </source>
</reference>
<feature type="chain" id="PRO_5037619988" description="Secreted protein" evidence="1">
    <location>
        <begin position="20"/>
        <end position="89"/>
    </location>
</feature>
<keyword evidence="1" id="KW-0732">Signal</keyword>
<name>A0A936F0N2_9BACT</name>
<dbReference type="AlphaFoldDB" id="A0A936F0N2"/>
<accession>A0A936F0N2</accession>
<organism evidence="2 3">
    <name type="scientific">Candidatus Geothrix odensensis</name>
    <dbReference type="NCBI Taxonomy" id="2954440"/>
    <lineage>
        <taxon>Bacteria</taxon>
        <taxon>Pseudomonadati</taxon>
        <taxon>Acidobacteriota</taxon>
        <taxon>Holophagae</taxon>
        <taxon>Holophagales</taxon>
        <taxon>Holophagaceae</taxon>
        <taxon>Geothrix</taxon>
    </lineage>
</organism>
<evidence type="ECO:0000313" key="2">
    <source>
        <dbReference type="EMBL" id="MBK8571977.1"/>
    </source>
</evidence>
<proteinExistence type="predicted"/>
<gene>
    <name evidence="2" type="ORF">IPN91_04870</name>
</gene>
<feature type="signal peptide" evidence="1">
    <location>
        <begin position="1"/>
        <end position="19"/>
    </location>
</feature>
<sequence length="89" mass="9524">MRRWVAILLLCLASVYLGATSLDQCAEGLDDDCAPICHVFCADGCGTVPVPEAPAPHTPAPLPSPRFEAERIVDLVSLDIEPEKDPPRA</sequence>
<evidence type="ECO:0008006" key="4">
    <source>
        <dbReference type="Google" id="ProtNLM"/>
    </source>
</evidence>
<dbReference type="EMBL" id="JADKCH010000002">
    <property type="protein sequence ID" value="MBK8571977.1"/>
    <property type="molecule type" value="Genomic_DNA"/>
</dbReference>
<dbReference type="Proteomes" id="UP000709959">
    <property type="component" value="Unassembled WGS sequence"/>
</dbReference>